<evidence type="ECO:0000256" key="5">
    <source>
        <dbReference type="ARBA" id="ARBA00023128"/>
    </source>
</evidence>
<proteinExistence type="inferred from homology"/>
<keyword evidence="3" id="KW-0809">Transit peptide</keyword>
<dbReference type="GO" id="GO:0005763">
    <property type="term" value="C:mitochondrial small ribosomal subunit"/>
    <property type="evidence" value="ECO:0007669"/>
    <property type="project" value="InterPro"/>
</dbReference>
<reference evidence="10" key="1">
    <citation type="submission" date="2024-02" db="UniProtKB">
        <authorList>
            <consortium name="WormBaseParasite"/>
        </authorList>
    </citation>
    <scope>IDENTIFICATION</scope>
</reference>
<dbReference type="PANTHER" id="PTHR21035">
    <property type="entry name" value="28S RIBOSOMAL PROTEIN S26, MITOCHONDRIAL"/>
    <property type="match status" value="1"/>
</dbReference>
<evidence type="ECO:0000256" key="4">
    <source>
        <dbReference type="ARBA" id="ARBA00022980"/>
    </source>
</evidence>
<keyword evidence="5" id="KW-0496">Mitochondrion</keyword>
<evidence type="ECO:0000256" key="6">
    <source>
        <dbReference type="ARBA" id="ARBA00023274"/>
    </source>
</evidence>
<protein>
    <recommendedName>
        <fullName evidence="7">Small ribosomal subunit protein mS26</fullName>
    </recommendedName>
    <alternativeName>
        <fullName evidence="8">28S ribosomal protein S26, mitochondrial</fullName>
    </alternativeName>
</protein>
<evidence type="ECO:0000256" key="1">
    <source>
        <dbReference type="ARBA" id="ARBA00004173"/>
    </source>
</evidence>
<sequence>MLNTPSTSFLRKGWTQIGQSTSILVDTTRGMGRKPPKQGKPPILPPSKKVLYHVVHPKWEKPENVKELLWRRFTYNNAIASIRQLYIQESISRAATGQGLEAMKEEEAKELNLLIIANNERNLQKAKEREVQKMEKWKETRQEVLWEIQSTVDAQAETAARSELEVRTVINRSSDFVSKENLEKKILEALETPKVYDFAIDKAGAKLESPTPVKYQEGTPTVQKTRLYDQTFADRV</sequence>
<evidence type="ECO:0000256" key="8">
    <source>
        <dbReference type="ARBA" id="ARBA00035344"/>
    </source>
</evidence>
<dbReference type="Pfam" id="PF14943">
    <property type="entry name" value="MRP-S26"/>
    <property type="match status" value="1"/>
</dbReference>
<dbReference type="Proteomes" id="UP000887575">
    <property type="component" value="Unassembled WGS sequence"/>
</dbReference>
<comment type="subcellular location">
    <subcellularLocation>
        <location evidence="1">Mitochondrion</location>
    </subcellularLocation>
</comment>
<accession>A0AAF3EEM8</accession>
<evidence type="ECO:0000256" key="7">
    <source>
        <dbReference type="ARBA" id="ARBA00035138"/>
    </source>
</evidence>
<name>A0AAF3EEM8_9BILA</name>
<dbReference type="WBParaSite" id="MBELARI_LOCUS12417">
    <property type="protein sequence ID" value="MBELARI_LOCUS12417"/>
    <property type="gene ID" value="MBELARI_LOCUS12417"/>
</dbReference>
<evidence type="ECO:0000256" key="3">
    <source>
        <dbReference type="ARBA" id="ARBA00022946"/>
    </source>
</evidence>
<comment type="similarity">
    <text evidence="2">Belongs to the mitochondrion-specific ribosomal protein mS26 family.</text>
</comment>
<dbReference type="AlphaFoldDB" id="A0AAF3EEM8"/>
<keyword evidence="9" id="KW-1185">Reference proteome</keyword>
<evidence type="ECO:0000256" key="2">
    <source>
        <dbReference type="ARBA" id="ARBA00009672"/>
    </source>
</evidence>
<dbReference type="InterPro" id="IPR026140">
    <property type="entry name" value="Ribosomal_mS26"/>
</dbReference>
<evidence type="ECO:0000313" key="9">
    <source>
        <dbReference type="Proteomes" id="UP000887575"/>
    </source>
</evidence>
<organism evidence="9 10">
    <name type="scientific">Mesorhabditis belari</name>
    <dbReference type="NCBI Taxonomy" id="2138241"/>
    <lineage>
        <taxon>Eukaryota</taxon>
        <taxon>Metazoa</taxon>
        <taxon>Ecdysozoa</taxon>
        <taxon>Nematoda</taxon>
        <taxon>Chromadorea</taxon>
        <taxon>Rhabditida</taxon>
        <taxon>Rhabditina</taxon>
        <taxon>Rhabditomorpha</taxon>
        <taxon>Rhabditoidea</taxon>
        <taxon>Rhabditidae</taxon>
        <taxon>Mesorhabditinae</taxon>
        <taxon>Mesorhabditis</taxon>
    </lineage>
</organism>
<dbReference type="PANTHER" id="PTHR21035:SF2">
    <property type="entry name" value="SMALL RIBOSOMAL SUBUNIT PROTEIN MS26"/>
    <property type="match status" value="1"/>
</dbReference>
<evidence type="ECO:0000313" key="10">
    <source>
        <dbReference type="WBParaSite" id="MBELARI_LOCUS12417"/>
    </source>
</evidence>
<keyword evidence="6" id="KW-0687">Ribonucleoprotein</keyword>
<keyword evidence="4" id="KW-0689">Ribosomal protein</keyword>